<evidence type="ECO:0000313" key="2">
    <source>
        <dbReference type="Proteomes" id="UP000017819"/>
    </source>
</evidence>
<protein>
    <submittedName>
        <fullName evidence="1">Uncharacterized protein</fullName>
    </submittedName>
</protein>
<sequence>MKRQVMRRLERSCGVISTNTSSPAIDTCMRPAQRMAGN</sequence>
<accession>V4QVB3</accession>
<proteinExistence type="predicted"/>
<keyword evidence="2" id="KW-1185">Reference proteome</keyword>
<comment type="caution">
    <text evidence="1">The sequence shown here is derived from an EMBL/GenBank/DDBJ whole genome shotgun (WGS) entry which is preliminary data.</text>
</comment>
<name>V4QVB3_9HYPH</name>
<dbReference type="EMBL" id="AWXZ01000038">
    <property type="protein sequence ID" value="ESR23707.1"/>
    <property type="molecule type" value="Genomic_DNA"/>
</dbReference>
<reference evidence="1 2" key="1">
    <citation type="journal article" date="2014" name="Genome Announc.">
        <title>Draft Genome Sequence of Lutibaculum baratangense Strain AMV1T, Isolated from a Mud Volcano in Andamans, India.</title>
        <authorList>
            <person name="Singh A."/>
            <person name="Sreenivas A."/>
            <person name="Sathyanarayana Reddy G."/>
            <person name="Pinnaka A.K."/>
            <person name="Shivaji S."/>
        </authorList>
    </citation>
    <scope>NUCLEOTIDE SEQUENCE [LARGE SCALE GENOMIC DNA]</scope>
    <source>
        <strain evidence="1 2">AMV1</strain>
    </source>
</reference>
<gene>
    <name evidence="1" type="ORF">N177_2937</name>
</gene>
<dbReference type="AlphaFoldDB" id="V4QVB3"/>
<dbReference type="Proteomes" id="UP000017819">
    <property type="component" value="Unassembled WGS sequence"/>
</dbReference>
<dbReference type="STRING" id="631454.N177_2937"/>
<organism evidence="1 2">
    <name type="scientific">Lutibaculum baratangense AMV1</name>
    <dbReference type="NCBI Taxonomy" id="631454"/>
    <lineage>
        <taxon>Bacteria</taxon>
        <taxon>Pseudomonadati</taxon>
        <taxon>Pseudomonadota</taxon>
        <taxon>Alphaproteobacteria</taxon>
        <taxon>Hyphomicrobiales</taxon>
        <taxon>Tepidamorphaceae</taxon>
        <taxon>Lutibaculum</taxon>
    </lineage>
</organism>
<evidence type="ECO:0000313" key="1">
    <source>
        <dbReference type="EMBL" id="ESR23707.1"/>
    </source>
</evidence>